<comment type="caution">
    <text evidence="1">The sequence shown here is derived from an EMBL/GenBank/DDBJ whole genome shotgun (WGS) entry which is preliminary data.</text>
</comment>
<proteinExistence type="predicted"/>
<dbReference type="PROSITE" id="PS51257">
    <property type="entry name" value="PROKAR_LIPOPROTEIN"/>
    <property type="match status" value="1"/>
</dbReference>
<dbReference type="OrthoDB" id="1467525at2"/>
<keyword evidence="2" id="KW-1185">Reference proteome</keyword>
<evidence type="ECO:0000313" key="2">
    <source>
        <dbReference type="Proteomes" id="UP000240357"/>
    </source>
</evidence>
<dbReference type="EMBL" id="PYFT01000001">
    <property type="protein sequence ID" value="PSR52993.1"/>
    <property type="molecule type" value="Genomic_DNA"/>
</dbReference>
<evidence type="ECO:0008006" key="3">
    <source>
        <dbReference type="Google" id="ProtNLM"/>
    </source>
</evidence>
<protein>
    <recommendedName>
        <fullName evidence="3">Lipoprotein</fullName>
    </recommendedName>
</protein>
<sequence>MVKQCRLVFLICFVFGGCTEEIAPNPEELGLKYYPLQVGDYWIYQVIETHYQNQFANQASDSINYFVRERVDTIFKDLTNKDTYKIIRSRRNKTSEIWGTDSVFVVNKSGSDVRVTQNNVRVVKFIFPVVEGKKWNAHIYTTQSGVNNSSDQKFYGFADKNAAFSINNITYPNTVKVIQTLNDNAIERQDAFEVYAYGLGRIYKQVIAFNYCSDPDRQNGCEVGKQFIITGVKRVEKLLEHGSVK</sequence>
<accession>A0A2T2YBX1</accession>
<dbReference type="RefSeq" id="WP_106927177.1">
    <property type="nucleotide sequence ID" value="NZ_PYFT01000001.1"/>
</dbReference>
<gene>
    <name evidence="1" type="ORF">AHMF7605_05355</name>
</gene>
<organism evidence="1 2">
    <name type="scientific">Adhaeribacter arboris</name>
    <dbReference type="NCBI Taxonomy" id="2072846"/>
    <lineage>
        <taxon>Bacteria</taxon>
        <taxon>Pseudomonadati</taxon>
        <taxon>Bacteroidota</taxon>
        <taxon>Cytophagia</taxon>
        <taxon>Cytophagales</taxon>
        <taxon>Hymenobacteraceae</taxon>
        <taxon>Adhaeribacter</taxon>
    </lineage>
</organism>
<name>A0A2T2YBX1_9BACT</name>
<dbReference type="Proteomes" id="UP000240357">
    <property type="component" value="Unassembled WGS sequence"/>
</dbReference>
<dbReference type="AlphaFoldDB" id="A0A2T2YBX1"/>
<evidence type="ECO:0000313" key="1">
    <source>
        <dbReference type="EMBL" id="PSR52993.1"/>
    </source>
</evidence>
<reference evidence="1 2" key="1">
    <citation type="submission" date="2018-03" db="EMBL/GenBank/DDBJ databases">
        <title>Adhaeribacter sp. HMF7605 Genome sequencing and assembly.</title>
        <authorList>
            <person name="Kang H."/>
            <person name="Kang J."/>
            <person name="Cha I."/>
            <person name="Kim H."/>
            <person name="Joh K."/>
        </authorList>
    </citation>
    <scope>NUCLEOTIDE SEQUENCE [LARGE SCALE GENOMIC DNA]</scope>
    <source>
        <strain evidence="1 2">HMF7605</strain>
    </source>
</reference>